<organism evidence="3 4">
    <name type="scientific">Bacillus phage Harambe</name>
    <dbReference type="NCBI Taxonomy" id="1981931"/>
    <lineage>
        <taxon>Viruses</taxon>
        <taxon>Duplodnaviria</taxon>
        <taxon>Heunggongvirae</taxon>
        <taxon>Uroviricota</taxon>
        <taxon>Caudoviricetes</taxon>
        <taxon>Salasmaviridae</taxon>
        <taxon>Harambevirus</taxon>
        <taxon>Harambevirus harambe</taxon>
    </lineage>
</organism>
<protein>
    <submittedName>
        <fullName evidence="3">Uncharacterized protein</fullName>
    </submittedName>
</protein>
<evidence type="ECO:0000256" key="1">
    <source>
        <dbReference type="SAM" id="Coils"/>
    </source>
</evidence>
<name>A0A1W6JSA9_9CAUD</name>
<accession>A0A1W6JSA9</accession>
<dbReference type="EMBL" id="KY821088">
    <property type="protein sequence ID" value="ARM70159.1"/>
    <property type="molecule type" value="Genomic_DNA"/>
</dbReference>
<reference evidence="4" key="1">
    <citation type="submission" date="2017-03" db="EMBL/GenBank/DDBJ databases">
        <authorList>
            <person name="Abille Z."/>
            <person name="Afsharjavan R."/>
            <person name="Alms C.E."/>
            <person name="Anil A."/>
            <person name="Azuma E.A."/>
            <person name="Boateng D."/>
            <person name="Bowden K.V."/>
            <person name="Bui Q."/>
            <person name="Callaghan K.D."/>
            <person name="Canova P.N."/>
            <person name="Carter A.-G.V."/>
            <person name="Carty B."/>
            <person name="Choudhary A."/>
            <person name="Chugh K."/>
            <person name="Clark C.B."/>
            <person name="Clark J."/>
            <person name="Cortez R."/>
            <person name="Dalwadi R.M."/>
            <person name="Daou G."/>
            <person name="Das M."/>
            <person name="Dasari S."/>
            <person name="Davis E.H."/>
            <person name="Defreitas N."/>
            <person name="Demirji J."/>
            <person name="Endres C."/>
            <person name="Fakhar S."/>
            <person name="Feeley N."/>
            <person name="Flores D.C."/>
            <person name="Fowler A.R."/>
            <person name="George T."/>
            <person name="Greis H.L."/>
            <person name="Groleau D.L."/>
            <person name="Gulati J.K."/>
            <person name="Guzman W."/>
            <person name="Hallworth A.N."/>
            <person name="Hariri A."/>
            <person name="Haya V.N."/>
            <person name="Hoffman A.K."/>
            <person name="Horne B."/>
            <person name="Howard T."/>
            <person name="Iglesia A.J."/>
            <person name="Ijezie O.D."/>
            <person name="Incognito N.A."/>
            <person name="Inen J.A."/>
            <person name="Jaiswal A."/>
            <person name="Jezek R.A."/>
            <person name="Kawa A.C."/>
            <person name="Khan F."/>
            <person name="Khin A.C."/>
            <person name="Knapo J."/>
            <person name="Kong A.S."/>
            <person name="Le B.Q."/>
            <person name="Le Q.M."/>
            <person name="Le T.-H.M."/>
            <person name="Lee M."/>
            <person name="Lockwood J.L."/>
            <person name="Loto-Rojas G.S."/>
            <person name="Mantzavinos A."/>
            <person name="Martinez D.R."/>
            <person name="Meadows A.R."/>
            <person name="Mehr S."/>
            <person name="Mellon M.N."/>
            <person name="Memon S."/>
            <person name="Miller B."/>
            <person name="Min S."/>
            <person name="Mitchell L.M."/>
            <person name="Mohamed I.R."/>
            <person name="Mohammed F.O."/>
            <person name="More S."/>
            <person name="Muntaha S."/>
            <person name="Nadeem I."/>
            <person name="Ndjeumen-Njinguet A.S."/>
            <person name="Ng P."/>
            <person name="Ngu V.E."/>
            <person name="Nguyen B.N."/>
            <person name="OHern C.T."/>
            <person name="Oboh U.S."/>
            <person name="Pagano C.W."/>
            <person name="Panakal P.R."/>
            <person name="Park D.A."/>
            <person name="Parsana D."/>
            <person name="Patel P."/>
            <person name="Patel V.S."/>
            <person name="Patwardhan V.M."/>
            <person name="Pawar S.D."/>
            <person name="Payne V.R."/>
            <person name="Petricel I.M."/>
            <person name="Phillips C."/>
            <person name="Puglisi K.M."/>
            <person name="Ramaprasad G."/>
            <person name="Raza A.S."/>
            <person name="Rivera-Oven A.G."/>
            <person name="Robins E."/>
            <person name="Roeun D.C."/>
            <person name="Rostovtseva N."/>
            <person name="Sadat M."/>
            <person name="Seas A."/>
            <person name="So E.J."/>
            <person name="Sogbesan C."/>
            <person name="Strumsky L.A."/>
            <person name="Sun J.L."/>
            <person name="Sutherland H.J."/>
            <person name="Tchakounte I."/>
            <person name="Tewell J.R."/>
            <person name="Thapa D.J."/>
            <person name="Tkach Y."/>
            <person name="Tran C.D."/>
            <person name="Tran V."/>
            <person name="Vithayathil T."/>
            <person name="Vivekanandan A."/>
            <person name="Wang S.R."/>
            <person name="White E."/>
            <person name="Yang A.L."/>
            <person name="Ye D.T."/>
            <person name="Yirenkyi M."/>
            <person name="Zarb J.S."/>
            <person name="Zhang S."/>
            <person name="Zhou M.T."/>
            <person name="Cao A."/>
            <person name="Nguyen K.M."/>
            <person name="Patel K."/>
            <person name="Patel P."/>
            <person name="Pennington E."/>
            <person name="Sendze O."/>
            <person name="Zahangir S."/>
            <person name="Correa-Mendez M."/>
            <person name="Fabian M.F."/>
            <person name="Liu S."/>
            <person name="Jethmalani Y."/>
            <person name="Nunn R."/>
            <person name="Prakash A."/>
            <person name="Louise T."/>
            <person name="Johnson A."/>
            <person name="Erill I."/>
            <person name="Caruso S.M."/>
        </authorList>
    </citation>
    <scope>NUCLEOTIDE SEQUENCE [LARGE SCALE GENOMIC DNA]</scope>
</reference>
<sequence length="76" mass="8888">MNKFTPNTEDSLYETLTKIISDLDKKQSQINSLNKREHELRKDLARNVRTTQRLCITVILFGIAIIISTLGWWLLQ</sequence>
<keyword evidence="2" id="KW-0812">Transmembrane</keyword>
<gene>
    <name evidence="3" type="ORF">HARAMBE_10</name>
</gene>
<proteinExistence type="predicted"/>
<feature type="transmembrane region" description="Helical" evidence="2">
    <location>
        <begin position="54"/>
        <end position="75"/>
    </location>
</feature>
<evidence type="ECO:0000313" key="4">
    <source>
        <dbReference type="Proteomes" id="UP000221132"/>
    </source>
</evidence>
<keyword evidence="1" id="KW-0175">Coiled coil</keyword>
<feature type="coiled-coil region" evidence="1">
    <location>
        <begin position="16"/>
        <end position="43"/>
    </location>
</feature>
<keyword evidence="2" id="KW-1133">Transmembrane helix</keyword>
<evidence type="ECO:0000256" key="2">
    <source>
        <dbReference type="SAM" id="Phobius"/>
    </source>
</evidence>
<keyword evidence="2" id="KW-0472">Membrane</keyword>
<evidence type="ECO:0000313" key="3">
    <source>
        <dbReference type="EMBL" id="ARM70159.1"/>
    </source>
</evidence>
<keyword evidence="4" id="KW-1185">Reference proteome</keyword>
<dbReference type="Proteomes" id="UP000221132">
    <property type="component" value="Segment"/>
</dbReference>